<evidence type="ECO:0000313" key="1">
    <source>
        <dbReference type="EMBL" id="GJE00929.1"/>
    </source>
</evidence>
<reference evidence="1" key="1">
    <citation type="journal article" date="2021" name="Front. Microbiol.">
        <title>Comprehensive Comparative Genomics and Phenotyping of Methylobacterium Species.</title>
        <authorList>
            <person name="Alessa O."/>
            <person name="Ogura Y."/>
            <person name="Fujitani Y."/>
            <person name="Takami H."/>
            <person name="Hayashi T."/>
            <person name="Sahin N."/>
            <person name="Tani A."/>
        </authorList>
    </citation>
    <scope>NUCLEOTIDE SEQUENCE</scope>
    <source>
        <strain evidence="1">DSM 17168</strain>
    </source>
</reference>
<organism evidence="1 2">
    <name type="scientific">Methylobacterium isbiliense</name>
    <dbReference type="NCBI Taxonomy" id="315478"/>
    <lineage>
        <taxon>Bacteria</taxon>
        <taxon>Pseudomonadati</taxon>
        <taxon>Pseudomonadota</taxon>
        <taxon>Alphaproteobacteria</taxon>
        <taxon>Hyphomicrobiales</taxon>
        <taxon>Methylobacteriaceae</taxon>
        <taxon>Methylobacterium</taxon>
    </lineage>
</organism>
<sequence length="57" mass="6143">MPDFDASHLDDLQSLARLAELLHPSAAERGKAVARGRRRLREGLTVPPKATKPIAAA</sequence>
<accession>A0ABQ4SCZ0</accession>
<name>A0ABQ4SCZ0_9HYPH</name>
<comment type="caution">
    <text evidence="1">The sequence shown here is derived from an EMBL/GenBank/DDBJ whole genome shotgun (WGS) entry which is preliminary data.</text>
</comment>
<evidence type="ECO:0000313" key="2">
    <source>
        <dbReference type="Proteomes" id="UP001055153"/>
    </source>
</evidence>
<keyword evidence="2" id="KW-1185">Reference proteome</keyword>
<dbReference type="RefSeq" id="WP_238235736.1">
    <property type="nucleotide sequence ID" value="NZ_BPQQ01000031.1"/>
</dbReference>
<protein>
    <submittedName>
        <fullName evidence="1">Uncharacterized protein</fullName>
    </submittedName>
</protein>
<gene>
    <name evidence="1" type="ORF">GMJLKIPL_2857</name>
</gene>
<reference evidence="1" key="2">
    <citation type="submission" date="2021-08" db="EMBL/GenBank/DDBJ databases">
        <authorList>
            <person name="Tani A."/>
            <person name="Ola A."/>
            <person name="Ogura Y."/>
            <person name="Katsura K."/>
            <person name="Hayashi T."/>
        </authorList>
    </citation>
    <scope>NUCLEOTIDE SEQUENCE</scope>
    <source>
        <strain evidence="1">DSM 17168</strain>
    </source>
</reference>
<dbReference type="Proteomes" id="UP001055153">
    <property type="component" value="Unassembled WGS sequence"/>
</dbReference>
<proteinExistence type="predicted"/>
<dbReference type="EMBL" id="BPQQ01000031">
    <property type="protein sequence ID" value="GJE00929.1"/>
    <property type="molecule type" value="Genomic_DNA"/>
</dbReference>